<name>A0AAU8DSG8_9ACTN</name>
<evidence type="ECO:0008006" key="3">
    <source>
        <dbReference type="Google" id="ProtNLM"/>
    </source>
</evidence>
<evidence type="ECO:0000313" key="2">
    <source>
        <dbReference type="EMBL" id="XCG64124.1"/>
    </source>
</evidence>
<feature type="transmembrane region" description="Helical" evidence="1">
    <location>
        <begin position="77"/>
        <end position="99"/>
    </location>
</feature>
<organism evidence="2">
    <name type="scientific">Nakamurella sp. A5-74</name>
    <dbReference type="NCBI Taxonomy" id="3158264"/>
    <lineage>
        <taxon>Bacteria</taxon>
        <taxon>Bacillati</taxon>
        <taxon>Actinomycetota</taxon>
        <taxon>Actinomycetes</taxon>
        <taxon>Nakamurellales</taxon>
        <taxon>Nakamurellaceae</taxon>
        <taxon>Nakamurella</taxon>
    </lineage>
</organism>
<evidence type="ECO:0000256" key="1">
    <source>
        <dbReference type="SAM" id="Phobius"/>
    </source>
</evidence>
<accession>A0AAU8DSG8</accession>
<dbReference type="EMBL" id="CP159218">
    <property type="protein sequence ID" value="XCG64124.1"/>
    <property type="molecule type" value="Genomic_DNA"/>
</dbReference>
<sequence>MARVGWVAARADTASGEPQWLRLSVFDDGWVEVPTFGRAVSAVRGDFRTALLNLAGFAVGLAVAWGCLNLAGGTDGAPAVVLRVIGGLLFIASIGMLLARSFLLRFRQRTSWAADGADLRRLKAAGRLPARAAGAPLWRRATTAEEFSSWLTNTTLVRAADVSTVVVTAPSPDDPDQVAEVQLQSGARLRYRSTDRTLGNLLAGFGVRSV</sequence>
<gene>
    <name evidence="2" type="ORF">ABLG96_01900</name>
</gene>
<keyword evidence="1" id="KW-0812">Transmembrane</keyword>
<dbReference type="AlphaFoldDB" id="A0AAU8DSG8"/>
<reference evidence="2" key="1">
    <citation type="submission" date="2024-05" db="EMBL/GenBank/DDBJ databases">
        <authorList>
            <person name="Cai S.Y."/>
            <person name="Jin L.M."/>
            <person name="Li H.R."/>
        </authorList>
    </citation>
    <scope>NUCLEOTIDE SEQUENCE</scope>
    <source>
        <strain evidence="2">A5-74</strain>
    </source>
</reference>
<feature type="transmembrane region" description="Helical" evidence="1">
    <location>
        <begin position="51"/>
        <end position="71"/>
    </location>
</feature>
<protein>
    <recommendedName>
        <fullName evidence="3">DUF2244 domain-containing protein</fullName>
    </recommendedName>
</protein>
<proteinExistence type="predicted"/>
<dbReference type="RefSeq" id="WP_353649737.1">
    <property type="nucleotide sequence ID" value="NZ_CP159218.1"/>
</dbReference>
<keyword evidence="1" id="KW-1133">Transmembrane helix</keyword>
<keyword evidence="1" id="KW-0472">Membrane</keyword>